<evidence type="ECO:0000313" key="1">
    <source>
        <dbReference type="EMBL" id="MBD2182262.1"/>
    </source>
</evidence>
<dbReference type="AlphaFoldDB" id="A0A926VGB1"/>
<evidence type="ECO:0000313" key="2">
    <source>
        <dbReference type="Proteomes" id="UP000641646"/>
    </source>
</evidence>
<sequence>MHSCTDPGRVKHGDRLRRENLLASIDYRPNPHASGRQCDRHDAIHMFICLSIALLRLAL</sequence>
<dbReference type="EMBL" id="JACJPW010000033">
    <property type="protein sequence ID" value="MBD2182262.1"/>
    <property type="molecule type" value="Genomic_DNA"/>
</dbReference>
<reference evidence="1" key="1">
    <citation type="journal article" date="2015" name="ISME J.">
        <title>Draft Genome Sequence of Streptomyces incarnatus NRRL8089, which Produces the Nucleoside Antibiotic Sinefungin.</title>
        <authorList>
            <person name="Oshima K."/>
            <person name="Hattori M."/>
            <person name="Shimizu H."/>
            <person name="Fukuda K."/>
            <person name="Nemoto M."/>
            <person name="Inagaki K."/>
            <person name="Tamura T."/>
        </authorList>
    </citation>
    <scope>NUCLEOTIDE SEQUENCE</scope>
    <source>
        <strain evidence="1">FACHB-1375</strain>
    </source>
</reference>
<keyword evidence="2" id="KW-1185">Reference proteome</keyword>
<proteinExistence type="predicted"/>
<gene>
    <name evidence="1" type="ORF">H6G03_14330</name>
</gene>
<reference evidence="1" key="2">
    <citation type="submission" date="2020-08" db="EMBL/GenBank/DDBJ databases">
        <authorList>
            <person name="Chen M."/>
            <person name="Teng W."/>
            <person name="Zhao L."/>
            <person name="Hu C."/>
            <person name="Zhou Y."/>
            <person name="Han B."/>
            <person name="Song L."/>
            <person name="Shu W."/>
        </authorList>
    </citation>
    <scope>NUCLEOTIDE SEQUENCE</scope>
    <source>
        <strain evidence="1">FACHB-1375</strain>
    </source>
</reference>
<dbReference type="Proteomes" id="UP000641646">
    <property type="component" value="Unassembled WGS sequence"/>
</dbReference>
<accession>A0A926VGB1</accession>
<comment type="caution">
    <text evidence="1">The sequence shown here is derived from an EMBL/GenBank/DDBJ whole genome shotgun (WGS) entry which is preliminary data.</text>
</comment>
<name>A0A926VGB1_9CYAN</name>
<protein>
    <submittedName>
        <fullName evidence="1">Uncharacterized protein</fullName>
    </submittedName>
</protein>
<organism evidence="1 2">
    <name type="scientific">Aerosakkonema funiforme FACHB-1375</name>
    <dbReference type="NCBI Taxonomy" id="2949571"/>
    <lineage>
        <taxon>Bacteria</taxon>
        <taxon>Bacillati</taxon>
        <taxon>Cyanobacteriota</taxon>
        <taxon>Cyanophyceae</taxon>
        <taxon>Oscillatoriophycideae</taxon>
        <taxon>Aerosakkonematales</taxon>
        <taxon>Aerosakkonemataceae</taxon>
        <taxon>Aerosakkonema</taxon>
    </lineage>
</organism>